<accession>A0ABP3Q5N2</accession>
<keyword evidence="2" id="KW-1185">Reference proteome</keyword>
<organism evidence="1 2">
    <name type="scientific">Streptomyces crystallinus</name>
    <dbReference type="NCBI Taxonomy" id="68191"/>
    <lineage>
        <taxon>Bacteria</taxon>
        <taxon>Bacillati</taxon>
        <taxon>Actinomycetota</taxon>
        <taxon>Actinomycetes</taxon>
        <taxon>Kitasatosporales</taxon>
        <taxon>Streptomycetaceae</taxon>
        <taxon>Streptomyces</taxon>
    </lineage>
</organism>
<proteinExistence type="predicted"/>
<evidence type="ECO:0000313" key="1">
    <source>
        <dbReference type="EMBL" id="GAA0579389.1"/>
    </source>
</evidence>
<dbReference type="EMBL" id="BAAACA010000004">
    <property type="protein sequence ID" value="GAA0579389.1"/>
    <property type="molecule type" value="Genomic_DNA"/>
</dbReference>
<gene>
    <name evidence="1" type="ORF">GCM10010394_04930</name>
</gene>
<protein>
    <submittedName>
        <fullName evidence="1">Uncharacterized protein</fullName>
    </submittedName>
</protein>
<dbReference type="Proteomes" id="UP001500668">
    <property type="component" value="Unassembled WGS sequence"/>
</dbReference>
<comment type="caution">
    <text evidence="1">The sequence shown here is derived from an EMBL/GenBank/DDBJ whole genome shotgun (WGS) entry which is preliminary data.</text>
</comment>
<reference evidence="2" key="1">
    <citation type="journal article" date="2019" name="Int. J. Syst. Evol. Microbiol.">
        <title>The Global Catalogue of Microorganisms (GCM) 10K type strain sequencing project: providing services to taxonomists for standard genome sequencing and annotation.</title>
        <authorList>
            <consortium name="The Broad Institute Genomics Platform"/>
            <consortium name="The Broad Institute Genome Sequencing Center for Infectious Disease"/>
            <person name="Wu L."/>
            <person name="Ma J."/>
        </authorList>
    </citation>
    <scope>NUCLEOTIDE SEQUENCE [LARGE SCALE GENOMIC DNA]</scope>
    <source>
        <strain evidence="2">JCM 5067</strain>
    </source>
</reference>
<sequence length="344" mass="36460">MAESSWPFGTGDGQRVDPTRWQSLTTAGSPSGVVGRWGDAALSVSVSPSQAGAVDVAPGRAFVRGFIYQTDQPVTLPLNTQTEPNPRIDLVVVELDVPNSSASLRILKGQPAAVPVAPGVRQIDGGIWQYPLAQVTVRRGQTAVDTIRDVRTLLDSGRPPAVAATNVPTNPTPGDLAYYKSQDSGAEELHMYAARGGWSIAASLGKAMSYTPQLSYAAGSYSAKGQYQWLSSNSMAVSINVRNTSGKTWKTDALNVTLPTKSRGGMWQVLTCALMNNEHADGNGGMPNYTIGSAYTYGGSTCQPVFQTTGSPINGGDWWGTFPVDSTLIVTGVYVADYFREGNV</sequence>
<name>A0ABP3Q5N2_9ACTN</name>
<evidence type="ECO:0000313" key="2">
    <source>
        <dbReference type="Proteomes" id="UP001500668"/>
    </source>
</evidence>